<dbReference type="EMBL" id="KZ819191">
    <property type="protein sequence ID" value="PWZ00917.1"/>
    <property type="molecule type" value="Genomic_DNA"/>
</dbReference>
<name>A0A317XRN9_9BASI</name>
<dbReference type="Proteomes" id="UP000246740">
    <property type="component" value="Unassembled WGS sequence"/>
</dbReference>
<accession>A0A317XRN9</accession>
<dbReference type="AlphaFoldDB" id="A0A317XRN9"/>
<gene>
    <name evidence="2" type="ORF">BCV70DRAFT_84692</name>
</gene>
<proteinExistence type="predicted"/>
<evidence type="ECO:0000313" key="3">
    <source>
        <dbReference type="Proteomes" id="UP000246740"/>
    </source>
</evidence>
<feature type="region of interest" description="Disordered" evidence="1">
    <location>
        <begin position="1"/>
        <end position="33"/>
    </location>
</feature>
<evidence type="ECO:0000313" key="2">
    <source>
        <dbReference type="EMBL" id="PWZ00917.1"/>
    </source>
</evidence>
<dbReference type="InParanoid" id="A0A317XRN9"/>
<reference evidence="2 3" key="1">
    <citation type="journal article" date="2018" name="Mol. Biol. Evol.">
        <title>Broad Genomic Sampling Reveals a Smut Pathogenic Ancestry of the Fungal Clade Ustilaginomycotina.</title>
        <authorList>
            <person name="Kijpornyongpan T."/>
            <person name="Mondo S.J."/>
            <person name="Barry K."/>
            <person name="Sandor L."/>
            <person name="Lee J."/>
            <person name="Lipzen A."/>
            <person name="Pangilinan J."/>
            <person name="LaButti K."/>
            <person name="Hainaut M."/>
            <person name="Henrissat B."/>
            <person name="Grigoriev I.V."/>
            <person name="Spatafora J.W."/>
            <person name="Aime M.C."/>
        </authorList>
    </citation>
    <scope>NUCLEOTIDE SEQUENCE [LARGE SCALE GENOMIC DNA]</scope>
    <source>
        <strain evidence="2 3">MCA 3645</strain>
    </source>
</reference>
<evidence type="ECO:0000256" key="1">
    <source>
        <dbReference type="SAM" id="MobiDB-lite"/>
    </source>
</evidence>
<sequence length="167" mass="18510">MRRPLCADPTPPLSNVQLSRKQQHSSHHSGLCSCSRDSSRHDLLAPKSSAGLIPYQSRPRSALFAPSAIMHCSCRGLVAWAVSLRSPQHGSCRAPQVSRKCVDSGSLALDWRRLSATPGKKHRQQEPPCRPVILLRALLLWSEIHRFRMFPHDHSVSNVADCSLAIP</sequence>
<organism evidence="2 3">
    <name type="scientific">Testicularia cyperi</name>
    <dbReference type="NCBI Taxonomy" id="1882483"/>
    <lineage>
        <taxon>Eukaryota</taxon>
        <taxon>Fungi</taxon>
        <taxon>Dikarya</taxon>
        <taxon>Basidiomycota</taxon>
        <taxon>Ustilaginomycotina</taxon>
        <taxon>Ustilaginomycetes</taxon>
        <taxon>Ustilaginales</taxon>
        <taxon>Anthracoideaceae</taxon>
        <taxon>Testicularia</taxon>
    </lineage>
</organism>
<dbReference type="PROSITE" id="PS51257">
    <property type="entry name" value="PROKAR_LIPOPROTEIN"/>
    <property type="match status" value="1"/>
</dbReference>
<protein>
    <submittedName>
        <fullName evidence="2">Uncharacterized protein</fullName>
    </submittedName>
</protein>
<keyword evidence="3" id="KW-1185">Reference proteome</keyword>